<dbReference type="Proteomes" id="UP001175271">
    <property type="component" value="Unassembled WGS sequence"/>
</dbReference>
<proteinExistence type="predicted"/>
<dbReference type="PROSITE" id="PS50105">
    <property type="entry name" value="SAM_DOMAIN"/>
    <property type="match status" value="1"/>
</dbReference>
<reference evidence="10" key="1">
    <citation type="submission" date="2023-06" db="EMBL/GenBank/DDBJ databases">
        <title>Genomic analysis of the entomopathogenic nematode Steinernema hermaphroditum.</title>
        <authorList>
            <person name="Schwarz E.M."/>
            <person name="Heppert J.K."/>
            <person name="Baniya A."/>
            <person name="Schwartz H.T."/>
            <person name="Tan C.-H."/>
            <person name="Antoshechkin I."/>
            <person name="Sternberg P.W."/>
            <person name="Goodrich-Blair H."/>
            <person name="Dillman A.R."/>
        </authorList>
    </citation>
    <scope>NUCLEOTIDE SEQUENCE</scope>
    <source>
        <strain evidence="10">PS9179</strain>
        <tissue evidence="10">Whole animal</tissue>
    </source>
</reference>
<dbReference type="CDD" id="cd13999">
    <property type="entry name" value="STKc_MAP3K-like"/>
    <property type="match status" value="1"/>
</dbReference>
<dbReference type="Gene3D" id="1.10.510.10">
    <property type="entry name" value="Transferase(Phosphotransferase) domain 1"/>
    <property type="match status" value="1"/>
</dbReference>
<keyword evidence="3 6" id="KW-0547">Nucleotide-binding</keyword>
<protein>
    <recommendedName>
        <fullName evidence="12">Protein kinase domain-containing protein</fullName>
    </recommendedName>
</protein>
<evidence type="ECO:0000256" key="4">
    <source>
        <dbReference type="ARBA" id="ARBA00022777"/>
    </source>
</evidence>
<dbReference type="PROSITE" id="PS50011">
    <property type="entry name" value="PROTEIN_KINASE_DOM"/>
    <property type="match status" value="1"/>
</dbReference>
<dbReference type="PROSITE" id="PS00108">
    <property type="entry name" value="PROTEIN_KINASE_ST"/>
    <property type="match status" value="1"/>
</dbReference>
<dbReference type="PROSITE" id="PS00107">
    <property type="entry name" value="PROTEIN_KINASE_ATP"/>
    <property type="match status" value="1"/>
</dbReference>
<feature type="domain" description="Protein kinase" evidence="8">
    <location>
        <begin position="42"/>
        <end position="293"/>
    </location>
</feature>
<feature type="region of interest" description="Disordered" evidence="7">
    <location>
        <begin position="686"/>
        <end position="815"/>
    </location>
</feature>
<evidence type="ECO:0000259" key="8">
    <source>
        <dbReference type="PROSITE" id="PS50011"/>
    </source>
</evidence>
<dbReference type="GO" id="GO:0005737">
    <property type="term" value="C:cytoplasm"/>
    <property type="evidence" value="ECO:0007669"/>
    <property type="project" value="TreeGrafter"/>
</dbReference>
<dbReference type="Gene3D" id="1.10.150.50">
    <property type="entry name" value="Transcription Factor, Ets-1"/>
    <property type="match status" value="1"/>
</dbReference>
<dbReference type="GO" id="GO:0004674">
    <property type="term" value="F:protein serine/threonine kinase activity"/>
    <property type="evidence" value="ECO:0007669"/>
    <property type="project" value="UniProtKB-KW"/>
</dbReference>
<dbReference type="InterPro" id="IPR000719">
    <property type="entry name" value="Prot_kinase_dom"/>
</dbReference>
<dbReference type="InterPro" id="IPR013761">
    <property type="entry name" value="SAM/pointed_sf"/>
</dbReference>
<feature type="compositionally biased region" description="Basic residues" evidence="7">
    <location>
        <begin position="725"/>
        <end position="739"/>
    </location>
</feature>
<evidence type="ECO:0000256" key="6">
    <source>
        <dbReference type="PROSITE-ProRule" id="PRU10141"/>
    </source>
</evidence>
<keyword evidence="4" id="KW-0418">Kinase</keyword>
<dbReference type="InterPro" id="IPR017441">
    <property type="entry name" value="Protein_kinase_ATP_BS"/>
</dbReference>
<dbReference type="InterPro" id="IPR001245">
    <property type="entry name" value="Ser-Thr/Tyr_kinase_cat_dom"/>
</dbReference>
<gene>
    <name evidence="10" type="ORF">QR680_012904</name>
</gene>
<evidence type="ECO:0008006" key="12">
    <source>
        <dbReference type="Google" id="ProtNLM"/>
    </source>
</evidence>
<keyword evidence="1" id="KW-0723">Serine/threonine-protein kinase</keyword>
<feature type="compositionally biased region" description="Low complexity" evidence="7">
    <location>
        <begin position="785"/>
        <end position="795"/>
    </location>
</feature>
<dbReference type="GO" id="GO:0005524">
    <property type="term" value="F:ATP binding"/>
    <property type="evidence" value="ECO:0007669"/>
    <property type="project" value="UniProtKB-UniRule"/>
</dbReference>
<evidence type="ECO:0000256" key="3">
    <source>
        <dbReference type="ARBA" id="ARBA00022741"/>
    </source>
</evidence>
<feature type="compositionally biased region" description="Basic residues" evidence="7">
    <location>
        <begin position="847"/>
        <end position="858"/>
    </location>
</feature>
<organism evidence="10 11">
    <name type="scientific">Steinernema hermaphroditum</name>
    <dbReference type="NCBI Taxonomy" id="289476"/>
    <lineage>
        <taxon>Eukaryota</taxon>
        <taxon>Metazoa</taxon>
        <taxon>Ecdysozoa</taxon>
        <taxon>Nematoda</taxon>
        <taxon>Chromadorea</taxon>
        <taxon>Rhabditida</taxon>
        <taxon>Tylenchina</taxon>
        <taxon>Panagrolaimomorpha</taxon>
        <taxon>Strongyloidoidea</taxon>
        <taxon>Steinernematidae</taxon>
        <taxon>Steinernema</taxon>
    </lineage>
</organism>
<keyword evidence="11" id="KW-1185">Reference proteome</keyword>
<dbReference type="PRINTS" id="PR00109">
    <property type="entry name" value="TYRKINASE"/>
</dbReference>
<dbReference type="PANTHER" id="PTHR44329">
    <property type="entry name" value="SERINE/THREONINE-PROTEIN KINASE TNNI3K-RELATED"/>
    <property type="match status" value="1"/>
</dbReference>
<feature type="binding site" evidence="6">
    <location>
        <position position="74"/>
    </location>
    <ligand>
        <name>ATP</name>
        <dbReference type="ChEBI" id="CHEBI:30616"/>
    </ligand>
</feature>
<keyword evidence="2" id="KW-0808">Transferase</keyword>
<evidence type="ECO:0000259" key="9">
    <source>
        <dbReference type="PROSITE" id="PS50105"/>
    </source>
</evidence>
<sequence length="900" mass="101495">MAESPAFSPLLPRLNRMSSSAEKDVERVQKFASYPLIPRPHLDLGRQLGRGAFGSVFQGTWRNGDQSIVVAVKKVFMLEKEADILSKVRHRNIIQFFGVCHTNPDFFIVTEFAENGCLFEYLHERADFELDFSRILSWAIQIAHGVQYLHCEAPVTIIHRDLKSKNVVLGKQLVCKLCDFGTSKDLTHSYTQPTWGGTAAWMSPEIINQHEKITTASDVWSFAVVLWELTSREIPYKGLSEFKIYTIISTLSERLVIPDYCPKELANLLRSCWRAEPEERPTMREVVTELERIGQNEELTEEVATFVKEDQRQWKEEIGRQLRQLDDLRLDLARKSEELDRREWAIRKRENSQRNLLLSTAYSSHVAGWSVDAVCDWIRNLAAVLETPVDAHVVTRLLDVVRKYDISGHRLLEITPHDLDALGIESLEELGTLQYPSLQLAAQIEERQKKEKGLMPFNVPIVLHLGLYQRKVFDRPGVPFRYKVFVDTDWKQSSFMIDDLPPEITDSSTVIQHVTISIVSKEKKLLLDNVRCVCPPFGYLEWLDAREDQEEVTVVCVVTYTDQVLQPRNTCIRTKIRDCSKAATVEERSVSLRLRPIATGTTITRRNSSFLVAPPPPASPMSPLGIGKTSSLNLLAVAWRNRHSTSRFSSASPEVVPEGARLGFKNQPLLGKSPIWAEIAATLRQSPRPASHAKSSPAISAEGASKEPPVSKQLPARSISDYPKGKKPLRMPKSGRLRKVSFGAAPLRKRSTASTSLAKEATPLKETTNGEARPSFYLDNEEEPTTTGESSEGPSQRNDVTPPESPTTAPLKRCCERYDCRRQKKPTMPVKEVENEKAILAEDGRLLRPKKNRRRGPVKAKESTPPEDDLAAQLAKATVGSRSSRNVYGGNNKWSWKPAL</sequence>
<dbReference type="SUPFAM" id="SSF56112">
    <property type="entry name" value="Protein kinase-like (PK-like)"/>
    <property type="match status" value="1"/>
</dbReference>
<dbReference type="EMBL" id="JAUCMV010000002">
    <property type="protein sequence ID" value="KAK0417249.1"/>
    <property type="molecule type" value="Genomic_DNA"/>
</dbReference>
<dbReference type="Pfam" id="PF07714">
    <property type="entry name" value="PK_Tyr_Ser-Thr"/>
    <property type="match status" value="1"/>
</dbReference>
<dbReference type="AlphaFoldDB" id="A0AA39I6I1"/>
<evidence type="ECO:0000313" key="11">
    <source>
        <dbReference type="Proteomes" id="UP001175271"/>
    </source>
</evidence>
<comment type="caution">
    <text evidence="10">The sequence shown here is derived from an EMBL/GenBank/DDBJ whole genome shotgun (WGS) entry which is preliminary data.</text>
</comment>
<feature type="region of interest" description="Disordered" evidence="7">
    <location>
        <begin position="839"/>
        <end position="900"/>
    </location>
</feature>
<dbReference type="InterPro" id="IPR008271">
    <property type="entry name" value="Ser/Thr_kinase_AS"/>
</dbReference>
<dbReference type="InterPro" id="IPR001660">
    <property type="entry name" value="SAM"/>
</dbReference>
<accession>A0AA39I6I1</accession>
<feature type="domain" description="SAM" evidence="9">
    <location>
        <begin position="369"/>
        <end position="424"/>
    </location>
</feature>
<evidence type="ECO:0000256" key="1">
    <source>
        <dbReference type="ARBA" id="ARBA00022527"/>
    </source>
</evidence>
<evidence type="ECO:0000256" key="2">
    <source>
        <dbReference type="ARBA" id="ARBA00022679"/>
    </source>
</evidence>
<dbReference type="InterPro" id="IPR051681">
    <property type="entry name" value="Ser/Thr_Kinases-Pseudokinases"/>
</dbReference>
<dbReference type="InterPro" id="IPR011009">
    <property type="entry name" value="Kinase-like_dom_sf"/>
</dbReference>
<evidence type="ECO:0000256" key="7">
    <source>
        <dbReference type="SAM" id="MobiDB-lite"/>
    </source>
</evidence>
<dbReference type="SUPFAM" id="SSF47769">
    <property type="entry name" value="SAM/Pointed domain"/>
    <property type="match status" value="1"/>
</dbReference>
<keyword evidence="5 6" id="KW-0067">ATP-binding</keyword>
<dbReference type="Gene3D" id="3.30.200.20">
    <property type="entry name" value="Phosphorylase Kinase, domain 1"/>
    <property type="match status" value="1"/>
</dbReference>
<dbReference type="SMART" id="SM00220">
    <property type="entry name" value="S_TKc"/>
    <property type="match status" value="1"/>
</dbReference>
<dbReference type="GO" id="GO:0006950">
    <property type="term" value="P:response to stress"/>
    <property type="evidence" value="ECO:0007669"/>
    <property type="project" value="UniProtKB-ARBA"/>
</dbReference>
<dbReference type="PANTHER" id="PTHR44329:SF288">
    <property type="entry name" value="MITOGEN-ACTIVATED PROTEIN KINASE KINASE KINASE 20"/>
    <property type="match status" value="1"/>
</dbReference>
<name>A0AA39I6I1_9BILA</name>
<evidence type="ECO:0000256" key="5">
    <source>
        <dbReference type="ARBA" id="ARBA00022840"/>
    </source>
</evidence>
<evidence type="ECO:0000313" key="10">
    <source>
        <dbReference type="EMBL" id="KAK0417249.1"/>
    </source>
</evidence>